<dbReference type="PANTHER" id="PTHR34475:SF1">
    <property type="entry name" value="CYTOSKELETON PROTEIN RODZ"/>
    <property type="match status" value="1"/>
</dbReference>
<proteinExistence type="predicted"/>
<sequence length="312" mass="30858">MSGVLETQQAGAPAQATAGQQLRQAREAAGLHVAALAGALKVPVHKLEALEADDYAAFSDHVFMRGLASSICRTLGLEAQPVLDKLPRSAAKGFDAQRTFLNAPIKERQSSGMAAGSGGVSRKAIGAVVVLLAAAAAVYFLPDGLFDRDAAGEGAPGAAAPATVSQPVQAVPAPAAALPAASVADAPAAAALPVAPADTPAAAAPAAAAPAAATAPAAAEALPAAAETPALPGQAPLVFNATATSWIQVRDARGAVVLSKTLNAGESAQVSAQVPMQVVVGRVDATTLQVRGQAFDLAAAAQGRNVARFEVK</sequence>
<evidence type="ECO:0000313" key="3">
    <source>
        <dbReference type="Proteomes" id="UP001162800"/>
    </source>
</evidence>
<dbReference type="Proteomes" id="UP001162800">
    <property type="component" value="Chromosome"/>
</dbReference>
<feature type="domain" description="Cytoskeleton protein RodZ-like C-terminal" evidence="1">
    <location>
        <begin position="238"/>
        <end position="310"/>
    </location>
</feature>
<dbReference type="Gene3D" id="1.10.260.40">
    <property type="entry name" value="lambda repressor-like DNA-binding domains"/>
    <property type="match status" value="1"/>
</dbReference>
<accession>A0ABY6GBJ2</accession>
<dbReference type="RefSeq" id="WP_231044166.1">
    <property type="nucleotide sequence ID" value="NZ_CP106881.1"/>
</dbReference>
<name>A0ABY6GBJ2_9BURK</name>
<evidence type="ECO:0000313" key="2">
    <source>
        <dbReference type="EMBL" id="UYG52293.1"/>
    </source>
</evidence>
<dbReference type="InterPro" id="IPR010982">
    <property type="entry name" value="Lambda_DNA-bd_dom_sf"/>
</dbReference>
<organism evidence="2 3">
    <name type="scientific">Comamonas endophytica</name>
    <dbReference type="NCBI Taxonomy" id="2949090"/>
    <lineage>
        <taxon>Bacteria</taxon>
        <taxon>Pseudomonadati</taxon>
        <taxon>Pseudomonadota</taxon>
        <taxon>Betaproteobacteria</taxon>
        <taxon>Burkholderiales</taxon>
        <taxon>Comamonadaceae</taxon>
        <taxon>Comamonas</taxon>
    </lineage>
</organism>
<dbReference type="InterPro" id="IPR050400">
    <property type="entry name" value="Bact_Cytoskel_RodZ"/>
</dbReference>
<dbReference type="InterPro" id="IPR025194">
    <property type="entry name" value="RodZ-like_C"/>
</dbReference>
<gene>
    <name evidence="2" type="ORF">M9799_03370</name>
</gene>
<keyword evidence="3" id="KW-1185">Reference proteome</keyword>
<evidence type="ECO:0000259" key="1">
    <source>
        <dbReference type="Pfam" id="PF13464"/>
    </source>
</evidence>
<dbReference type="Pfam" id="PF13413">
    <property type="entry name" value="HTH_25"/>
    <property type="match status" value="1"/>
</dbReference>
<dbReference type="Pfam" id="PF13464">
    <property type="entry name" value="RodZ_C"/>
    <property type="match status" value="1"/>
</dbReference>
<dbReference type="EMBL" id="CP106881">
    <property type="protein sequence ID" value="UYG52293.1"/>
    <property type="molecule type" value="Genomic_DNA"/>
</dbReference>
<protein>
    <submittedName>
        <fullName evidence="2">Helix-turn-helix domain-containing protein</fullName>
    </submittedName>
</protein>
<reference evidence="2" key="1">
    <citation type="submission" date="2022-09" db="EMBL/GenBank/DDBJ databases">
        <title>The complete genome of Acidovorax sp. 5MLIR.</title>
        <authorList>
            <person name="Liu L."/>
            <person name="Yue J."/>
            <person name="Yang F."/>
            <person name="Yuan J."/>
            <person name="Li L."/>
        </authorList>
    </citation>
    <scope>NUCLEOTIDE SEQUENCE</scope>
    <source>
        <strain evidence="2">5MLIR</strain>
    </source>
</reference>
<dbReference type="PANTHER" id="PTHR34475">
    <property type="match status" value="1"/>
</dbReference>